<comment type="subunit">
    <text evidence="10">Heterodimer of a TEP1-N chain and an TEP1-C chain non-covalently linked. Forms a complex composed of TEP1-N and TEP1-C heterodimer, LRIM1 and APL1C; the interaction stabilizes TEP1-N and TEP1-C heterodimer, prevents its binding to tissues while circulating in the hemolymph and protects the thioester bond from hydrolysis. Mature TEP1 and to a lesser extent full-length TEP1 interact with SPCLIP1; the interaction is induced by microbial infection.</text>
</comment>
<dbReference type="Pfam" id="PF07703">
    <property type="entry name" value="A2M_BRD"/>
    <property type="match status" value="1"/>
</dbReference>
<dbReference type="InterPro" id="IPR009048">
    <property type="entry name" value="A-macroglobulin_rcpt-bd"/>
</dbReference>
<evidence type="ECO:0000313" key="18">
    <source>
        <dbReference type="Proteomes" id="UP001059596"/>
    </source>
</evidence>
<dbReference type="Pfam" id="PF17791">
    <property type="entry name" value="MG3"/>
    <property type="match status" value="1"/>
</dbReference>
<evidence type="ECO:0000256" key="1">
    <source>
        <dbReference type="ARBA" id="ARBA00010952"/>
    </source>
</evidence>
<reference evidence="17" key="1">
    <citation type="journal article" date="2023" name="Genome Biol. Evol.">
        <title>Long-read-based Genome Assembly of Drosophila gunungcola Reveals Fewer Chemosensory Genes in Flower-breeding Species.</title>
        <authorList>
            <person name="Negi A."/>
            <person name="Liao B.Y."/>
            <person name="Yeh S.D."/>
        </authorList>
    </citation>
    <scope>NUCLEOTIDE SEQUENCE</scope>
    <source>
        <strain evidence="17">Sukarami</strain>
    </source>
</reference>
<evidence type="ECO:0000259" key="15">
    <source>
        <dbReference type="SMART" id="SM01360"/>
    </source>
</evidence>
<dbReference type="InterPro" id="IPR050473">
    <property type="entry name" value="A2M/Complement_sys"/>
</dbReference>
<dbReference type="GO" id="GO:0005615">
    <property type="term" value="C:extracellular space"/>
    <property type="evidence" value="ECO:0007669"/>
    <property type="project" value="InterPro"/>
</dbReference>
<keyword evidence="18" id="KW-1185">Reference proteome</keyword>
<feature type="domain" description="Alpha-2-macroglobulin bait region" evidence="14">
    <location>
        <begin position="371"/>
        <end position="508"/>
    </location>
</feature>
<dbReference type="PROSITE" id="PS00477">
    <property type="entry name" value="ALPHA_2_MACROGLOBULIN"/>
    <property type="match status" value="1"/>
</dbReference>
<dbReference type="EMBL" id="JAMKOV010000028">
    <property type="protein sequence ID" value="KAI8035860.1"/>
    <property type="molecule type" value="Genomic_DNA"/>
</dbReference>
<dbReference type="SMART" id="SM01361">
    <property type="entry name" value="A2M_recep"/>
    <property type="match status" value="1"/>
</dbReference>
<keyword evidence="5" id="KW-0722">Serine protease inhibitor</keyword>
<evidence type="ECO:0000256" key="7">
    <source>
        <dbReference type="ARBA" id="ARBA00023157"/>
    </source>
</evidence>
<dbReference type="GO" id="GO:0004867">
    <property type="term" value="F:serine-type endopeptidase inhibitor activity"/>
    <property type="evidence" value="ECO:0007669"/>
    <property type="project" value="UniProtKB-KW"/>
</dbReference>
<evidence type="ECO:0000256" key="3">
    <source>
        <dbReference type="ARBA" id="ARBA00022729"/>
    </source>
</evidence>
<evidence type="ECO:0000256" key="9">
    <source>
        <dbReference type="ARBA" id="ARBA00057615"/>
    </source>
</evidence>
<evidence type="ECO:0000313" key="17">
    <source>
        <dbReference type="EMBL" id="KAI8035860.1"/>
    </source>
</evidence>
<evidence type="ECO:0000256" key="8">
    <source>
        <dbReference type="ARBA" id="ARBA00023180"/>
    </source>
</evidence>
<dbReference type="Gene3D" id="2.20.130.20">
    <property type="match status" value="1"/>
</dbReference>
<evidence type="ECO:0000256" key="11">
    <source>
        <dbReference type="ARBA" id="ARBA00078071"/>
    </source>
</evidence>
<protein>
    <recommendedName>
        <fullName evidence="11">TEP1-F</fullName>
    </recommendedName>
</protein>
<evidence type="ECO:0000256" key="13">
    <source>
        <dbReference type="SAM" id="SignalP"/>
    </source>
</evidence>
<feature type="compositionally biased region" description="Polar residues" evidence="12">
    <location>
        <begin position="565"/>
        <end position="586"/>
    </location>
</feature>
<keyword evidence="8" id="KW-0325">Glycoprotein</keyword>
<dbReference type="InterPro" id="IPR019742">
    <property type="entry name" value="MacrogloblnA2_CS"/>
</dbReference>
<dbReference type="InterPro" id="IPR002890">
    <property type="entry name" value="MG2"/>
</dbReference>
<dbReference type="Gene3D" id="2.60.40.1940">
    <property type="match status" value="1"/>
</dbReference>
<organism evidence="17 18">
    <name type="scientific">Drosophila gunungcola</name>
    <name type="common">fruit fly</name>
    <dbReference type="NCBI Taxonomy" id="103775"/>
    <lineage>
        <taxon>Eukaryota</taxon>
        <taxon>Metazoa</taxon>
        <taxon>Ecdysozoa</taxon>
        <taxon>Arthropoda</taxon>
        <taxon>Hexapoda</taxon>
        <taxon>Insecta</taxon>
        <taxon>Pterygota</taxon>
        <taxon>Neoptera</taxon>
        <taxon>Endopterygota</taxon>
        <taxon>Diptera</taxon>
        <taxon>Brachycera</taxon>
        <taxon>Muscomorpha</taxon>
        <taxon>Ephydroidea</taxon>
        <taxon>Drosophilidae</taxon>
        <taxon>Drosophila</taxon>
        <taxon>Sophophora</taxon>
    </lineage>
</organism>
<dbReference type="InterPro" id="IPR014756">
    <property type="entry name" value="Ig_E-set"/>
</dbReference>
<dbReference type="SMART" id="SM01360">
    <property type="entry name" value="A2M"/>
    <property type="match status" value="1"/>
</dbReference>
<evidence type="ECO:0000256" key="4">
    <source>
        <dbReference type="ARBA" id="ARBA00022859"/>
    </source>
</evidence>
<dbReference type="SUPFAM" id="SSF49410">
    <property type="entry name" value="Alpha-macroglobulin receptor domain"/>
    <property type="match status" value="1"/>
</dbReference>
<proteinExistence type="inferred from homology"/>
<gene>
    <name evidence="17" type="ORF">M5D96_011291</name>
</gene>
<dbReference type="PANTHER" id="PTHR11412">
    <property type="entry name" value="MACROGLOBULIN / COMPLEMENT"/>
    <property type="match status" value="1"/>
</dbReference>
<evidence type="ECO:0000256" key="10">
    <source>
        <dbReference type="ARBA" id="ARBA00063781"/>
    </source>
</evidence>
<dbReference type="InterPro" id="IPR011625">
    <property type="entry name" value="A2M_N_BRD"/>
</dbReference>
<keyword evidence="7" id="KW-1015">Disulfide bond</keyword>
<evidence type="ECO:0000256" key="6">
    <source>
        <dbReference type="ARBA" id="ARBA00022966"/>
    </source>
</evidence>
<dbReference type="Gene3D" id="2.60.120.1540">
    <property type="match status" value="1"/>
</dbReference>
<evidence type="ECO:0000259" key="16">
    <source>
        <dbReference type="SMART" id="SM01361"/>
    </source>
</evidence>
<dbReference type="InterPro" id="IPR036595">
    <property type="entry name" value="A-macroglobulin_rcpt-bd_sf"/>
</dbReference>
<evidence type="ECO:0000259" key="14">
    <source>
        <dbReference type="SMART" id="SM01359"/>
    </source>
</evidence>
<dbReference type="Gene3D" id="2.60.40.1930">
    <property type="match status" value="2"/>
</dbReference>
<dbReference type="InterPro" id="IPR008930">
    <property type="entry name" value="Terpenoid_cyclase/PrenylTrfase"/>
</dbReference>
<evidence type="ECO:0000256" key="5">
    <source>
        <dbReference type="ARBA" id="ARBA00022900"/>
    </source>
</evidence>
<sequence>MTWLLLWTFILHYVLIINATSIFSVVAPDTIRSNTNYEVSVTLHESDRPCQIKVSVDGPWAKTYQISIQPLSTYLLSFDLPKLPSGDYQLVAEGVEGIVFRKSTKLTLSEDKASIYIQTDKATYKPGDLLQFRVLFLDRDTKPARIDKPITIEIHDGDKNRIKLWKEVKPTKGVFSGELQLSDRPVLGNWTISVAVQGEGTETKVIKVDKYVLPKFGVRIRTSGDVVAANGLIQATIFAKYSFGKSVKGTVTVSFEGGWSERTVAIDGMVTVELPFDSTEKSPLKVLATVTEELTDLKQNSSAYVTLHQNRYKLLPDGWPQSFRPGQNLFFRVAVSNVDGSRVMDSKSNVRFNFDCCGVTRNTENPITKSVAITRMVFPDTLHKEGQIVELQVISSEYLPHFMFTIVARGRIVLNKYVHVAGEVKTQRLTFRSHFDLVPQATLFVHYVVNGVMRFDKKTIEIEKAFGNSIEIEVPKSAEPGGFVNLAVKTNPYSFVGLLAVDQSVLFLSSGNDLSHEHILNDLGKYASTSMVTLTNANISSNQNWDPCTSDSESCGVFSRSLFKASSSNQGKPPTPSQPVQKSSPHGSPPPIRQEFPETWLFMNITDVGQNGIVMVHKKVPDTITSWVVTGFSLNPDSGIATTKGQPKLRVFRPFFVSINLPYSVKRGEVISVPVVVFNYLGQPVEATVTMDNSDQEYEFSEAVNGNEAKDLLEKQRSKRLWIPADTGRSLSFMIRTKRVGLTTLKITASCPVAQDTIHQRLKVEANGVTKYVNKAILVKVNRLHRRSVGPLEKTMEVELPTDIVPGSEVIEFEVGGDLQAPVIEHLDNLVNLPNGCGEQTMINFVPNILVLRYLQVTRRNAPSIEAQAKKFLVTGYQRELTFRKGDGSFRVFPSSGSSTWLTAYVIRSFHMAANFTDIEYSVVTSGLDFLASKQQGNGEFPVNGALYSEIKNPLAFTSYVLLTFFENTELMARHQRVIDRGLQFVVSRVDHSDDQFSMAIAALVLTMAKHRKAESVLARLESMARRKNDLKWWSKSERSVATHDVELTSYVLLAMLEHGVTDSPMPIVQWLVAQRNSNGGFGSTHDTVVGLQALTNFAQQIITTSADMDVTYTLSKNGRQSIVKVTPATALKVQTHELPRTTREVHVSATGSGVSLVQLSYRHNVETKEARPSFKVTTTVKNSPKNRLELEICSEYTPVEASDLGQPSNMAVMEVQLPSGYMADAEDLARTKSAPAVKIAETKKDDTMVVVYFDSLRPGDPKCVMVTATRVHAVAMQRPSYVVLYDYYVLERRATQFYSVSSSLCEICQDADCGSGCWEVRGESDLKL</sequence>
<feature type="region of interest" description="Disordered" evidence="12">
    <location>
        <begin position="565"/>
        <end position="591"/>
    </location>
</feature>
<dbReference type="Pfam" id="PF07677">
    <property type="entry name" value="A2M_recep"/>
    <property type="match status" value="1"/>
</dbReference>
<dbReference type="SUPFAM" id="SSF81296">
    <property type="entry name" value="E set domains"/>
    <property type="match status" value="1"/>
</dbReference>
<dbReference type="SUPFAM" id="SSF48239">
    <property type="entry name" value="Terpenoid cyclases/Protein prenyltransferases"/>
    <property type="match status" value="1"/>
</dbReference>
<keyword evidence="3 13" id="KW-0732">Signal</keyword>
<comment type="similarity">
    <text evidence="1">Belongs to the protease inhibitor I39 (alpha-2-macroglobulin) family.</text>
</comment>
<dbReference type="SMART" id="SM01419">
    <property type="entry name" value="Thiol-ester_cl"/>
    <property type="match status" value="1"/>
</dbReference>
<dbReference type="Gene3D" id="2.60.40.10">
    <property type="entry name" value="Immunoglobulins"/>
    <property type="match status" value="1"/>
</dbReference>
<comment type="caution">
    <text evidence="17">The sequence shown here is derived from an EMBL/GenBank/DDBJ whole genome shotgun (WGS) entry which is preliminary data.</text>
</comment>
<dbReference type="Pfam" id="PF01835">
    <property type="entry name" value="MG2"/>
    <property type="match status" value="1"/>
</dbReference>
<dbReference type="Gene3D" id="2.60.40.2950">
    <property type="match status" value="1"/>
</dbReference>
<dbReference type="InterPro" id="IPR001599">
    <property type="entry name" value="Macroglobln_a2"/>
</dbReference>
<comment type="function">
    <text evidence="9">Binds covalently through a thioester bond to the pathogen surface resulting in pathogen clearance.</text>
</comment>
<evidence type="ECO:0000256" key="12">
    <source>
        <dbReference type="SAM" id="MobiDB-lite"/>
    </source>
</evidence>
<keyword evidence="4" id="KW-0391">Immunity</keyword>
<evidence type="ECO:0000256" key="2">
    <source>
        <dbReference type="ARBA" id="ARBA00022690"/>
    </source>
</evidence>
<feature type="domain" description="Alpha-2-macroglobulin" evidence="15">
    <location>
        <begin position="599"/>
        <end position="691"/>
    </location>
</feature>
<dbReference type="Proteomes" id="UP001059596">
    <property type="component" value="Unassembled WGS sequence"/>
</dbReference>
<name>A0A9P9YF88_9MUSC</name>
<dbReference type="InterPro" id="IPR047565">
    <property type="entry name" value="Alpha-macroglob_thiol-ester_cl"/>
</dbReference>
<dbReference type="SMART" id="SM01359">
    <property type="entry name" value="A2M_N_2"/>
    <property type="match status" value="1"/>
</dbReference>
<dbReference type="Pfam" id="PF07678">
    <property type="entry name" value="TED_complement"/>
    <property type="match status" value="1"/>
</dbReference>
<dbReference type="Gene3D" id="2.60.40.690">
    <property type="entry name" value="Alpha-macroglobulin, receptor-binding domain"/>
    <property type="match status" value="1"/>
</dbReference>
<keyword evidence="2" id="KW-0646">Protease inhibitor</keyword>
<feature type="chain" id="PRO_5040457579" description="TEP1-F" evidence="13">
    <location>
        <begin position="20"/>
        <end position="1329"/>
    </location>
</feature>
<dbReference type="Gene3D" id="6.20.50.160">
    <property type="match status" value="1"/>
</dbReference>
<dbReference type="InterPro" id="IPR011626">
    <property type="entry name" value="Alpha-macroglobulin_TED"/>
</dbReference>
<dbReference type="InterPro" id="IPR041555">
    <property type="entry name" value="MG3"/>
</dbReference>
<dbReference type="PANTHER" id="PTHR11412:SF136">
    <property type="entry name" value="CD109 ANTIGEN"/>
    <property type="match status" value="1"/>
</dbReference>
<dbReference type="GO" id="GO:0002376">
    <property type="term" value="P:immune system process"/>
    <property type="evidence" value="ECO:0007669"/>
    <property type="project" value="UniProtKB-KW"/>
</dbReference>
<feature type="domain" description="Alpha-macroglobulin receptor-binding" evidence="16">
    <location>
        <begin position="1209"/>
        <end position="1299"/>
    </location>
</feature>
<dbReference type="FunFam" id="2.60.40.1930:FF:000001">
    <property type="entry name" value="CD109 isoform 3"/>
    <property type="match status" value="1"/>
</dbReference>
<feature type="signal peptide" evidence="13">
    <location>
        <begin position="1"/>
        <end position="19"/>
    </location>
</feature>
<dbReference type="Gene3D" id="1.50.10.20">
    <property type="match status" value="1"/>
</dbReference>
<dbReference type="InterPro" id="IPR013783">
    <property type="entry name" value="Ig-like_fold"/>
</dbReference>
<accession>A0A9P9YF88</accession>
<keyword evidence="6" id="KW-0882">Thioester bond</keyword>
<dbReference type="Pfam" id="PF00207">
    <property type="entry name" value="A2M"/>
    <property type="match status" value="1"/>
</dbReference>